<dbReference type="InterPro" id="IPR000184">
    <property type="entry name" value="Bac_surfAg_D15"/>
</dbReference>
<organism evidence="4 5">
    <name type="scientific">Aquiflexum gelatinilyticum</name>
    <dbReference type="NCBI Taxonomy" id="2961943"/>
    <lineage>
        <taxon>Bacteria</taxon>
        <taxon>Pseudomonadati</taxon>
        <taxon>Bacteroidota</taxon>
        <taxon>Cytophagia</taxon>
        <taxon>Cytophagales</taxon>
        <taxon>Cyclobacteriaceae</taxon>
        <taxon>Aquiflexum</taxon>
    </lineage>
</organism>
<comment type="caution">
    <text evidence="4">The sequence shown here is derived from an EMBL/GenBank/DDBJ whole genome shotgun (WGS) entry which is preliminary data.</text>
</comment>
<reference evidence="4" key="1">
    <citation type="submission" date="2022-08" db="EMBL/GenBank/DDBJ databases">
        <authorList>
            <person name="Zhang D."/>
        </authorList>
    </citation>
    <scope>NUCLEOTIDE SEQUENCE</scope>
    <source>
        <strain evidence="4">XJ19-11</strain>
    </source>
</reference>
<accession>A0A9X2PBX2</accession>
<evidence type="ECO:0000256" key="1">
    <source>
        <dbReference type="ARBA" id="ARBA00004370"/>
    </source>
</evidence>
<dbReference type="AlphaFoldDB" id="A0A9X2PBX2"/>
<dbReference type="Proteomes" id="UP001142175">
    <property type="component" value="Unassembled WGS sequence"/>
</dbReference>
<evidence type="ECO:0000256" key="2">
    <source>
        <dbReference type="ARBA" id="ARBA00023136"/>
    </source>
</evidence>
<sequence length="412" mass="46741">MMNNQKNIVLILFLFGFGTLSHSQDMDSIPEGKKEKKVTIIPMPVLAANPTTGLVYGVAPGFNWFNGNPETTSMTSFLGTFLYTQKNQLFLQVRGNMFLEDDRWLMMTDLRYNLNSQPTYGLSTDASYMYHTVVGEDGEVSDDLVKGPPENEMMGFDHFRFYQTALRRHADTRFFYGVGYHLDIMSNIDDKQLDLEADPARLTYHYQYQTGKDMPLAGYTQSGVSLNASLDSRDNVANPYDGKMILASLRLNPEFLGSTEGASQLWLEYRDYFSLNPERPRNLIAVWAYGWFVTGGKVPYMFLPATGWDMFGRSGRPYTMGRFRGEDLTYTEAEWRFPLQKTKDRLGGVVFVNATSASSRTDNVKLFSHFQAGYGAGLRYMISPKNRVNIGLDYGRGIHGASAIFLNLNEMF</sequence>
<feature type="domain" description="Bacterial surface antigen (D15)" evidence="3">
    <location>
        <begin position="181"/>
        <end position="381"/>
    </location>
</feature>
<dbReference type="GO" id="GO:0019867">
    <property type="term" value="C:outer membrane"/>
    <property type="evidence" value="ECO:0007669"/>
    <property type="project" value="InterPro"/>
</dbReference>
<evidence type="ECO:0000313" key="4">
    <source>
        <dbReference type="EMBL" id="MCR9016784.1"/>
    </source>
</evidence>
<comment type="subcellular location">
    <subcellularLocation>
        <location evidence="1">Membrane</location>
    </subcellularLocation>
</comment>
<evidence type="ECO:0000259" key="3">
    <source>
        <dbReference type="Pfam" id="PF01103"/>
    </source>
</evidence>
<keyword evidence="5" id="KW-1185">Reference proteome</keyword>
<dbReference type="Pfam" id="PF01103">
    <property type="entry name" value="Omp85"/>
    <property type="match status" value="1"/>
</dbReference>
<keyword evidence="2" id="KW-0472">Membrane</keyword>
<proteinExistence type="predicted"/>
<dbReference type="Gene3D" id="2.40.160.50">
    <property type="entry name" value="membrane protein fhac: a member of the omp85/tpsb transporter family"/>
    <property type="match status" value="1"/>
</dbReference>
<dbReference type="RefSeq" id="WP_258424630.1">
    <property type="nucleotide sequence ID" value="NZ_JANSUY010000019.1"/>
</dbReference>
<gene>
    <name evidence="4" type="ORF">NU887_17245</name>
</gene>
<protein>
    <submittedName>
        <fullName evidence="4">Outer membrane protein assembly factor</fullName>
    </submittedName>
</protein>
<evidence type="ECO:0000313" key="5">
    <source>
        <dbReference type="Proteomes" id="UP001142175"/>
    </source>
</evidence>
<dbReference type="EMBL" id="JANSUY010000019">
    <property type="protein sequence ID" value="MCR9016784.1"/>
    <property type="molecule type" value="Genomic_DNA"/>
</dbReference>
<name>A0A9X2PBX2_9BACT</name>